<dbReference type="SUPFAM" id="SSF57667">
    <property type="entry name" value="beta-beta-alpha zinc fingers"/>
    <property type="match status" value="2"/>
</dbReference>
<evidence type="ECO:0000259" key="10">
    <source>
        <dbReference type="PROSITE" id="PS00028"/>
    </source>
</evidence>
<comment type="subcellular location">
    <subcellularLocation>
        <location evidence="1">Cytoplasm</location>
    </subcellularLocation>
</comment>
<comment type="similarity">
    <text evidence="8">Belongs to the REI1 family.</text>
</comment>
<dbReference type="OrthoDB" id="19329at2759"/>
<keyword evidence="2" id="KW-0963">Cytoplasm</keyword>
<keyword evidence="4" id="KW-0479">Metal-binding</keyword>
<feature type="region of interest" description="Disordered" evidence="9">
    <location>
        <begin position="316"/>
        <end position="371"/>
    </location>
</feature>
<dbReference type="GO" id="GO:0042273">
    <property type="term" value="P:ribosomal large subunit biogenesis"/>
    <property type="evidence" value="ECO:0007669"/>
    <property type="project" value="UniProtKB-ARBA"/>
</dbReference>
<proteinExistence type="inferred from homology"/>
<keyword evidence="6" id="KW-0863">Zinc-finger</keyword>
<dbReference type="Gene3D" id="3.30.160.60">
    <property type="entry name" value="Classic Zinc Finger"/>
    <property type="match status" value="1"/>
</dbReference>
<evidence type="ECO:0000256" key="8">
    <source>
        <dbReference type="ARBA" id="ARBA00034126"/>
    </source>
</evidence>
<protein>
    <recommendedName>
        <fullName evidence="10">C2H2-type domain-containing protein</fullName>
    </recommendedName>
</protein>
<dbReference type="InterPro" id="IPR036236">
    <property type="entry name" value="Znf_C2H2_sf"/>
</dbReference>
<feature type="domain" description="C2H2-type" evidence="10">
    <location>
        <begin position="83"/>
        <end position="105"/>
    </location>
</feature>
<keyword evidence="12" id="KW-1185">Reference proteome</keyword>
<evidence type="ECO:0000256" key="7">
    <source>
        <dbReference type="ARBA" id="ARBA00022833"/>
    </source>
</evidence>
<evidence type="ECO:0000256" key="4">
    <source>
        <dbReference type="ARBA" id="ARBA00022723"/>
    </source>
</evidence>
<dbReference type="AlphaFoldDB" id="A0A9P5L5I5"/>
<dbReference type="GO" id="GO:0008270">
    <property type="term" value="F:zinc ion binding"/>
    <property type="evidence" value="ECO:0007669"/>
    <property type="project" value="UniProtKB-KW"/>
</dbReference>
<evidence type="ECO:0000313" key="11">
    <source>
        <dbReference type="EMBL" id="KAF7539476.1"/>
    </source>
</evidence>
<feature type="compositionally biased region" description="Basic and acidic residues" evidence="9">
    <location>
        <begin position="344"/>
        <end position="353"/>
    </location>
</feature>
<dbReference type="GO" id="GO:0030687">
    <property type="term" value="C:preribosome, large subunit precursor"/>
    <property type="evidence" value="ECO:0007669"/>
    <property type="project" value="TreeGrafter"/>
</dbReference>
<dbReference type="GO" id="GO:0003676">
    <property type="term" value="F:nucleic acid binding"/>
    <property type="evidence" value="ECO:0007669"/>
    <property type="project" value="InterPro"/>
</dbReference>
<name>A0A9P5L5I5_9HYPO</name>
<organism evidence="11 12">
    <name type="scientific">Cylindrodendrum hubeiense</name>
    <dbReference type="NCBI Taxonomy" id="595255"/>
    <lineage>
        <taxon>Eukaryota</taxon>
        <taxon>Fungi</taxon>
        <taxon>Dikarya</taxon>
        <taxon>Ascomycota</taxon>
        <taxon>Pezizomycotina</taxon>
        <taxon>Sordariomycetes</taxon>
        <taxon>Hypocreomycetidae</taxon>
        <taxon>Hypocreales</taxon>
        <taxon>Nectriaceae</taxon>
        <taxon>Cylindrodendrum</taxon>
    </lineage>
</organism>
<dbReference type="Pfam" id="PF12756">
    <property type="entry name" value="zf-C2H2_2"/>
    <property type="match status" value="1"/>
</dbReference>
<keyword evidence="3" id="KW-0690">Ribosome biogenesis</keyword>
<dbReference type="EMBL" id="JAANBB010000557">
    <property type="protein sequence ID" value="KAF7539476.1"/>
    <property type="molecule type" value="Genomic_DNA"/>
</dbReference>
<dbReference type="PROSITE" id="PS00028">
    <property type="entry name" value="ZINC_FINGER_C2H2_1"/>
    <property type="match status" value="2"/>
</dbReference>
<feature type="region of interest" description="Disordered" evidence="9">
    <location>
        <begin position="105"/>
        <end position="148"/>
    </location>
</feature>
<evidence type="ECO:0000256" key="2">
    <source>
        <dbReference type="ARBA" id="ARBA00022490"/>
    </source>
</evidence>
<dbReference type="PANTHER" id="PTHR13182">
    <property type="entry name" value="ZINC FINGER PROTEIN 622"/>
    <property type="match status" value="1"/>
</dbReference>
<dbReference type="InterPro" id="IPR040025">
    <property type="entry name" value="Znf622/Rei1/Reh1"/>
</dbReference>
<accession>A0A9P5L5I5</accession>
<dbReference type="InterPro" id="IPR022755">
    <property type="entry name" value="Znf_C2H2_jaz"/>
</dbReference>
<dbReference type="PANTHER" id="PTHR13182:SF8">
    <property type="entry name" value="CYTOPLASMIC 60S SUBUNIT BIOGENESIS FACTOR ZNF622"/>
    <property type="match status" value="1"/>
</dbReference>
<dbReference type="InterPro" id="IPR003604">
    <property type="entry name" value="Matrin/U1-like-C_Znf_C2H2"/>
</dbReference>
<dbReference type="Pfam" id="PF12171">
    <property type="entry name" value="zf-C2H2_jaz"/>
    <property type="match status" value="1"/>
</dbReference>
<evidence type="ECO:0000256" key="6">
    <source>
        <dbReference type="ARBA" id="ARBA00022771"/>
    </source>
</evidence>
<evidence type="ECO:0000256" key="9">
    <source>
        <dbReference type="SAM" id="MobiDB-lite"/>
    </source>
</evidence>
<dbReference type="InterPro" id="IPR013087">
    <property type="entry name" value="Znf_C2H2_type"/>
</dbReference>
<sequence>MATTQAAAATSGSHPYTCNTCQVAYRNIDLQKSHMRSDWHRYNLKRRVASLPPLSADVFTDKVLQARAVSTAEADKAYFESVCEICEKTYYSENAFQNHLSSQKHKLKEATSGQPTPKKADDEATSVVSSTFSLGEPLAAGQGEVDSDAEEEFNHIVEGLQNASVTEQRPSPVKRPSNPHPSTEETPDEADTTEARGSNSATPVQTAQEPVWTLESCLFCNYTSPTVPLNAHHMERFHGMFIPEKQYLVDFDGLLRQLQDKIREGHQCLSCDKIKSSVFGIQTHMRDKGHCKIPFETEDEQLDIGDFYDFRSTYSDGEGSTDDGSVTDEPSGGAKLGSRRAHKVTGEDGKEIEGGGEGDGWETDSSASSLDSADLTAVPAEGHIHQFERLDKHPHHTSKDPRNRHQADGWHSHAHKHTHAVFYDEYELHLPTGKSVGHRSLNKYFRQNLHNHPSADERAEQLAIQENGHSEAVEENSDRRVLQANGRRQVMPRGAAGLLGATQQQKKDLRKAEVRGRNLETFNRKMNDYKYGKKLNNHENYYYREQGGG</sequence>
<feature type="compositionally biased region" description="Polar residues" evidence="9">
    <location>
        <begin position="196"/>
        <end position="207"/>
    </location>
</feature>
<evidence type="ECO:0000256" key="5">
    <source>
        <dbReference type="ARBA" id="ARBA00022737"/>
    </source>
</evidence>
<dbReference type="SMART" id="SM00355">
    <property type="entry name" value="ZnF_C2H2"/>
    <property type="match status" value="4"/>
</dbReference>
<evidence type="ECO:0000256" key="1">
    <source>
        <dbReference type="ARBA" id="ARBA00004496"/>
    </source>
</evidence>
<dbReference type="InterPro" id="IPR041661">
    <property type="entry name" value="ZN622/Rei1/Reh1_Znf-C2H2"/>
</dbReference>
<evidence type="ECO:0000313" key="12">
    <source>
        <dbReference type="Proteomes" id="UP000722485"/>
    </source>
</evidence>
<dbReference type="SMART" id="SM00451">
    <property type="entry name" value="ZnF_U1"/>
    <property type="match status" value="2"/>
</dbReference>
<feature type="region of interest" description="Disordered" evidence="9">
    <location>
        <begin position="160"/>
        <end position="207"/>
    </location>
</feature>
<feature type="region of interest" description="Disordered" evidence="9">
    <location>
        <begin position="387"/>
        <end position="410"/>
    </location>
</feature>
<dbReference type="GO" id="GO:0005737">
    <property type="term" value="C:cytoplasm"/>
    <property type="evidence" value="ECO:0007669"/>
    <property type="project" value="UniProtKB-SubCell"/>
</dbReference>
<feature type="domain" description="C2H2-type" evidence="10">
    <location>
        <begin position="18"/>
        <end position="40"/>
    </location>
</feature>
<evidence type="ECO:0000256" key="3">
    <source>
        <dbReference type="ARBA" id="ARBA00022517"/>
    </source>
</evidence>
<gene>
    <name evidence="11" type="ORF">G7Z17_g12413</name>
</gene>
<dbReference type="Proteomes" id="UP000722485">
    <property type="component" value="Unassembled WGS sequence"/>
</dbReference>
<comment type="caution">
    <text evidence="11">The sequence shown here is derived from an EMBL/GenBank/DDBJ whole genome shotgun (WGS) entry which is preliminary data.</text>
</comment>
<keyword evidence="7" id="KW-0862">Zinc</keyword>
<keyword evidence="5" id="KW-0677">Repeat</keyword>
<reference evidence="11" key="1">
    <citation type="submission" date="2020-03" db="EMBL/GenBank/DDBJ databases">
        <title>Draft Genome Sequence of Cylindrodendrum hubeiense.</title>
        <authorList>
            <person name="Buettner E."/>
            <person name="Kellner H."/>
        </authorList>
    </citation>
    <scope>NUCLEOTIDE SEQUENCE</scope>
    <source>
        <strain evidence="11">IHI 201604</strain>
    </source>
</reference>